<dbReference type="RefSeq" id="WP_284273231.1">
    <property type="nucleotide sequence ID" value="NZ_BSOW01000033.1"/>
</dbReference>
<dbReference type="SUPFAM" id="SSF52129">
    <property type="entry name" value="Caspase-like"/>
    <property type="match status" value="1"/>
</dbReference>
<dbReference type="InterPro" id="IPR011600">
    <property type="entry name" value="Pept_C14_caspase"/>
</dbReference>
<reference evidence="3" key="1">
    <citation type="journal article" date="2019" name="Int. J. Syst. Evol. Microbiol.">
        <title>The Global Catalogue of Microorganisms (GCM) 10K type strain sequencing project: providing services to taxonomists for standard genome sequencing and annotation.</title>
        <authorList>
            <consortium name="The Broad Institute Genomics Platform"/>
            <consortium name="The Broad Institute Genome Sequencing Center for Infectious Disease"/>
            <person name="Wu L."/>
            <person name="Ma J."/>
        </authorList>
    </citation>
    <scope>NUCLEOTIDE SEQUENCE [LARGE SCALE GENOMIC DNA]</scope>
    <source>
        <strain evidence="3">NBRC 102520</strain>
    </source>
</reference>
<gene>
    <name evidence="2" type="ORF">GCM10007857_70890</name>
</gene>
<feature type="domain" description="Peptidase C14 caspase" evidence="1">
    <location>
        <begin position="32"/>
        <end position="223"/>
    </location>
</feature>
<comment type="caution">
    <text evidence="2">The sequence shown here is derived from an EMBL/GenBank/DDBJ whole genome shotgun (WGS) entry which is preliminary data.</text>
</comment>
<dbReference type="Pfam" id="PF00656">
    <property type="entry name" value="Peptidase_C14"/>
    <property type="match status" value="1"/>
</dbReference>
<protein>
    <recommendedName>
        <fullName evidence="1">Peptidase C14 caspase domain-containing protein</fullName>
    </recommendedName>
</protein>
<evidence type="ECO:0000313" key="2">
    <source>
        <dbReference type="EMBL" id="GLR90374.1"/>
    </source>
</evidence>
<sequence>MRRRDLLVGGSIALAQLWAAKSHADCGVPNTRAAVSIGINKAGTLPVLKAAVSGAKSVADWLCGEGFEVKLIVDDAGPVTAKMIKDTVFELVGRATLTHLVIYFSGHGVCVGFNEYWLLSGAPDDPNEAVTLRESWELAHRSGIPNVVFISDACRSIPEYNASLLTGTLIFPNSPAPPGRSGKVDRFLATEPGQSSIEAKVAADAYAGIYTSVFLEAFQHPSEEMVKTIDGNLVVPNYFLEDYLRVQVPLRLVQIDLKHRQIPDTRLECRDNFYIGRALRPASPPGPGAVFGEQNAKISDVVNSALATTQVGSLGPLHNIYAQTLSQVATESGFAEAKASISTAKGARSFETEMGLAINGTRVLRAMSRNDMEILRRYTDPALVRVYPADERPATVALMFDDGSGTVIAALPGFVGTITVEAGKVSSVTYAPSVGGSRSYGSYEEKERLDRLHALVGAAAKYGAFRIEGDEESRARAAERLADQIRVMKGVDPTLGIYAAYAYADANLINQVRSVREFMRGDLRGDLFDVALLANALSDKHVDNPNEVTPFCPMLSQGWQLLRVKNVVLPTLIEQARFDLRDGLWTTFGPKGMELVFSYMQQNGFKNSG</sequence>
<name>A0ABQ6B7H7_9BRAD</name>
<accession>A0ABQ6B7H7</accession>
<evidence type="ECO:0000313" key="3">
    <source>
        <dbReference type="Proteomes" id="UP001156905"/>
    </source>
</evidence>
<keyword evidence="3" id="KW-1185">Reference proteome</keyword>
<organism evidence="2 3">
    <name type="scientific">Bradyrhizobium iriomotense</name>
    <dbReference type="NCBI Taxonomy" id="441950"/>
    <lineage>
        <taxon>Bacteria</taxon>
        <taxon>Pseudomonadati</taxon>
        <taxon>Pseudomonadota</taxon>
        <taxon>Alphaproteobacteria</taxon>
        <taxon>Hyphomicrobiales</taxon>
        <taxon>Nitrobacteraceae</taxon>
        <taxon>Bradyrhizobium</taxon>
    </lineage>
</organism>
<dbReference type="Proteomes" id="UP001156905">
    <property type="component" value="Unassembled WGS sequence"/>
</dbReference>
<proteinExistence type="predicted"/>
<dbReference type="InterPro" id="IPR029030">
    <property type="entry name" value="Caspase-like_dom_sf"/>
</dbReference>
<dbReference type="EMBL" id="BSOW01000033">
    <property type="protein sequence ID" value="GLR90374.1"/>
    <property type="molecule type" value="Genomic_DNA"/>
</dbReference>
<evidence type="ECO:0000259" key="1">
    <source>
        <dbReference type="Pfam" id="PF00656"/>
    </source>
</evidence>
<dbReference type="Gene3D" id="3.40.50.1460">
    <property type="match status" value="1"/>
</dbReference>